<dbReference type="AlphaFoldDB" id="A0A443RXX8"/>
<reference evidence="4 5" key="1">
    <citation type="journal article" date="2018" name="Gigascience">
        <title>Genomes of trombidid mites reveal novel predicted allergens and laterally-transferred genes associated with secondary metabolism.</title>
        <authorList>
            <person name="Dong X."/>
            <person name="Chaisiri K."/>
            <person name="Xia D."/>
            <person name="Armstrong S.D."/>
            <person name="Fang Y."/>
            <person name="Donnelly M.J."/>
            <person name="Kadowaki T."/>
            <person name="McGarry J.W."/>
            <person name="Darby A.C."/>
            <person name="Makepeace B.L."/>
        </authorList>
    </citation>
    <scope>NUCLEOTIDE SEQUENCE [LARGE SCALE GENOMIC DNA]</scope>
    <source>
        <strain evidence="4">UoL-UT</strain>
    </source>
</reference>
<keyword evidence="5" id="KW-1185">Reference proteome</keyword>
<evidence type="ECO:0000313" key="4">
    <source>
        <dbReference type="EMBL" id="RWS20035.1"/>
    </source>
</evidence>
<proteinExistence type="inferred from homology"/>
<gene>
    <name evidence="4" type="ORF">B4U80_00168</name>
</gene>
<dbReference type="Gene3D" id="3.40.630.10">
    <property type="entry name" value="Zn peptidases"/>
    <property type="match status" value="1"/>
</dbReference>
<dbReference type="VEuPathDB" id="VectorBase:LDEU012005"/>
<dbReference type="Pfam" id="PF04389">
    <property type="entry name" value="Peptidase_M28"/>
    <property type="match status" value="1"/>
</dbReference>
<dbReference type="GO" id="GO:0008235">
    <property type="term" value="F:metalloexopeptidase activity"/>
    <property type="evidence" value="ECO:0007669"/>
    <property type="project" value="InterPro"/>
</dbReference>
<dbReference type="PANTHER" id="PTHR12147:SF26">
    <property type="entry name" value="PEPTIDASE M28 DOMAIN-CONTAINING PROTEIN"/>
    <property type="match status" value="1"/>
</dbReference>
<name>A0A443RXX8_9ACAR</name>
<evidence type="ECO:0000256" key="1">
    <source>
        <dbReference type="ARBA" id="ARBA00001947"/>
    </source>
</evidence>
<organism evidence="4 5">
    <name type="scientific">Leptotrombidium deliense</name>
    <dbReference type="NCBI Taxonomy" id="299467"/>
    <lineage>
        <taxon>Eukaryota</taxon>
        <taxon>Metazoa</taxon>
        <taxon>Ecdysozoa</taxon>
        <taxon>Arthropoda</taxon>
        <taxon>Chelicerata</taxon>
        <taxon>Arachnida</taxon>
        <taxon>Acari</taxon>
        <taxon>Acariformes</taxon>
        <taxon>Trombidiformes</taxon>
        <taxon>Prostigmata</taxon>
        <taxon>Anystina</taxon>
        <taxon>Parasitengona</taxon>
        <taxon>Trombiculoidea</taxon>
        <taxon>Trombiculidae</taxon>
        <taxon>Leptotrombidium</taxon>
    </lineage>
</organism>
<comment type="similarity">
    <text evidence="2">Belongs to the peptidase M28 family. M28B subfamily.</text>
</comment>
<dbReference type="SUPFAM" id="SSF53187">
    <property type="entry name" value="Zn-dependent exopeptidases"/>
    <property type="match status" value="1"/>
</dbReference>
<dbReference type="EMBL" id="NCKV01020567">
    <property type="protein sequence ID" value="RWS20035.1"/>
    <property type="molecule type" value="Genomic_DNA"/>
</dbReference>
<comment type="cofactor">
    <cofactor evidence="1">
        <name>Zn(2+)</name>
        <dbReference type="ChEBI" id="CHEBI:29105"/>
    </cofactor>
</comment>
<dbReference type="Proteomes" id="UP000288716">
    <property type="component" value="Unassembled WGS sequence"/>
</dbReference>
<feature type="domain" description="Peptidase M28" evidence="3">
    <location>
        <begin position="1"/>
        <end position="214"/>
    </location>
</feature>
<evidence type="ECO:0000256" key="2">
    <source>
        <dbReference type="ARBA" id="ARBA00005634"/>
    </source>
</evidence>
<dbReference type="PANTHER" id="PTHR12147">
    <property type="entry name" value="METALLOPEPTIDASE M28 FAMILY MEMBER"/>
    <property type="match status" value="1"/>
</dbReference>
<dbReference type="STRING" id="299467.A0A443RXX8"/>
<dbReference type="InterPro" id="IPR007484">
    <property type="entry name" value="Peptidase_M28"/>
</dbReference>
<evidence type="ECO:0000313" key="5">
    <source>
        <dbReference type="Proteomes" id="UP000288716"/>
    </source>
</evidence>
<dbReference type="OrthoDB" id="2214at2759"/>
<dbReference type="GO" id="GO:0006508">
    <property type="term" value="P:proteolysis"/>
    <property type="evidence" value="ECO:0007669"/>
    <property type="project" value="InterPro"/>
</dbReference>
<evidence type="ECO:0000259" key="3">
    <source>
        <dbReference type="Pfam" id="PF04389"/>
    </source>
</evidence>
<protein>
    <recommendedName>
        <fullName evidence="3">Peptidase M28 domain-containing protein</fullName>
    </recommendedName>
</protein>
<dbReference type="InterPro" id="IPR045175">
    <property type="entry name" value="M28_fam"/>
</dbReference>
<sequence>MLEIARVLRFHNKLLNHTIIFVAFDLEESGVYGSIAFVCEYLIPKEIQERGVKFIGSYVFDMVLNYDTKVNSQTLPEDFADAIPNITAMLHSNQNRGNFIAAWTRFNVDTPLFTALSNAWTKSEKSSIYKLIEFAAPFPATNTFPEMNKYPTFTRSDHASFWFHDGKSYAGTLRAVLLTDMGPWRGVNMQCYHAQCDDNRRLTNTNLEFLKHTIQALLTVLTNITPISD</sequence>
<comment type="caution">
    <text evidence="4">The sequence shown here is derived from an EMBL/GenBank/DDBJ whole genome shotgun (WGS) entry which is preliminary data.</text>
</comment>
<accession>A0A443RXX8</accession>